<protein>
    <recommendedName>
        <fullName evidence="5">Jacalin-type lectin domain-containing protein</fullName>
    </recommendedName>
</protein>
<keyword evidence="3" id="KW-0472">Membrane</keyword>
<dbReference type="AlphaFoldDB" id="A0AAD1SS34"/>
<keyword evidence="3" id="KW-0812">Transmembrane</keyword>
<evidence type="ECO:0000259" key="5">
    <source>
        <dbReference type="PROSITE" id="PS51752"/>
    </source>
</evidence>
<sequence length="416" mass="45247">MLYSGMWLWILLSVICVIAAQPRSASYSGEYGGGGGKRFSHSGNQLDGPITALRIRVNRYYITGMLLWVLLSVLCVIAAQPRSSSYSGEYGGGGGKRFSHSGNQLDGPITAIRVRLNRNYIIGLQVRYGTTWSTYYGGTIFGDIEEVFLHPGESIIQASGTYSTYIRKLAFVTNKGRQFPFGKDYGTSFNAVPLFPNTVLRFFSGSSGSVINAIGFHWDYPISSNNGDRISSLHSSRTRVHCRMLGLTCLCLLVGSSIAAGVQSRMSSFAGEHGSGGGTAFSFSSEQLNGPITGLRVRENPSHVLGLQFRYGDIWGTYYGNPSGTLHEVLLYPGENITQVSGKSSSYVNEVIFITSLGRIIRFGQPSGNSFNDFPLYRGTALRYVSGRYSSVIHSIGFHWGVQPGCVHCKEGEIGA</sequence>
<keyword evidence="7" id="KW-1185">Reference proteome</keyword>
<organism evidence="6 7">
    <name type="scientific">Pelobates cultripes</name>
    <name type="common">Western spadefoot toad</name>
    <dbReference type="NCBI Taxonomy" id="61616"/>
    <lineage>
        <taxon>Eukaryota</taxon>
        <taxon>Metazoa</taxon>
        <taxon>Chordata</taxon>
        <taxon>Craniata</taxon>
        <taxon>Vertebrata</taxon>
        <taxon>Euteleostomi</taxon>
        <taxon>Amphibia</taxon>
        <taxon>Batrachia</taxon>
        <taxon>Anura</taxon>
        <taxon>Pelobatoidea</taxon>
        <taxon>Pelobatidae</taxon>
        <taxon>Pelobates</taxon>
    </lineage>
</organism>
<feature type="transmembrane region" description="Helical" evidence="3">
    <location>
        <begin position="60"/>
        <end position="79"/>
    </location>
</feature>
<gene>
    <name evidence="6" type="ORF">PECUL_23A062251</name>
</gene>
<dbReference type="InterPro" id="IPR052321">
    <property type="entry name" value="PolyBind_ProtTraffic"/>
</dbReference>
<reference evidence="6" key="1">
    <citation type="submission" date="2022-03" db="EMBL/GenBank/DDBJ databases">
        <authorList>
            <person name="Alioto T."/>
            <person name="Alioto T."/>
            <person name="Gomez Garrido J."/>
        </authorList>
    </citation>
    <scope>NUCLEOTIDE SEQUENCE</scope>
</reference>
<evidence type="ECO:0000256" key="4">
    <source>
        <dbReference type="SAM" id="SignalP"/>
    </source>
</evidence>
<feature type="chain" id="PRO_5042238975" description="Jacalin-type lectin domain-containing protein" evidence="4">
    <location>
        <begin position="21"/>
        <end position="416"/>
    </location>
</feature>
<dbReference type="PANTHER" id="PTHR33589">
    <property type="entry name" value="OS11G0524900 PROTEIN"/>
    <property type="match status" value="1"/>
</dbReference>
<evidence type="ECO:0000256" key="2">
    <source>
        <dbReference type="ARBA" id="ARBA00022734"/>
    </source>
</evidence>
<dbReference type="InterPro" id="IPR036404">
    <property type="entry name" value="Jacalin-like_lectin_dom_sf"/>
</dbReference>
<dbReference type="Proteomes" id="UP001295444">
    <property type="component" value="Chromosome 07"/>
</dbReference>
<dbReference type="Gene3D" id="2.100.10.30">
    <property type="entry name" value="Jacalin-like lectin domain"/>
    <property type="match status" value="2"/>
</dbReference>
<dbReference type="GO" id="GO:0030246">
    <property type="term" value="F:carbohydrate binding"/>
    <property type="evidence" value="ECO:0007669"/>
    <property type="project" value="UniProtKB-KW"/>
</dbReference>
<dbReference type="InterPro" id="IPR001229">
    <property type="entry name" value="Jacalin-like_lectin_dom"/>
</dbReference>
<feature type="domain" description="Jacalin-type lectin" evidence="5">
    <location>
        <begin position="84"/>
        <end position="220"/>
    </location>
</feature>
<feature type="domain" description="Jacalin-type lectin" evidence="5">
    <location>
        <begin position="267"/>
        <end position="402"/>
    </location>
</feature>
<dbReference type="PROSITE" id="PS51752">
    <property type="entry name" value="JACALIN_LECTIN"/>
    <property type="match status" value="2"/>
</dbReference>
<feature type="signal peptide" evidence="4">
    <location>
        <begin position="1"/>
        <end position="20"/>
    </location>
</feature>
<keyword evidence="2" id="KW-0430">Lectin</keyword>
<keyword evidence="1 4" id="KW-0732">Signal</keyword>
<dbReference type="CDD" id="cd09611">
    <property type="entry name" value="Jacalin_ZG16_like"/>
    <property type="match status" value="2"/>
</dbReference>
<proteinExistence type="predicted"/>
<keyword evidence="3" id="KW-1133">Transmembrane helix</keyword>
<name>A0AAD1SS34_PELCU</name>
<dbReference type="PANTHER" id="PTHR33589:SF4">
    <property type="entry name" value="ZYMOGEN GRANULE MEMBRANE PROTEIN 16"/>
    <property type="match status" value="1"/>
</dbReference>
<dbReference type="EMBL" id="OW240918">
    <property type="protein sequence ID" value="CAH2307986.1"/>
    <property type="molecule type" value="Genomic_DNA"/>
</dbReference>
<evidence type="ECO:0000313" key="7">
    <source>
        <dbReference type="Proteomes" id="UP001295444"/>
    </source>
</evidence>
<dbReference type="SUPFAM" id="SSF51101">
    <property type="entry name" value="Mannose-binding lectins"/>
    <property type="match status" value="2"/>
</dbReference>
<evidence type="ECO:0000256" key="1">
    <source>
        <dbReference type="ARBA" id="ARBA00022729"/>
    </source>
</evidence>
<evidence type="ECO:0000313" key="6">
    <source>
        <dbReference type="EMBL" id="CAH2307986.1"/>
    </source>
</evidence>
<accession>A0AAD1SS34</accession>
<evidence type="ECO:0000256" key="3">
    <source>
        <dbReference type="SAM" id="Phobius"/>
    </source>
</evidence>
<dbReference type="Pfam" id="PF01419">
    <property type="entry name" value="Jacalin"/>
    <property type="match status" value="2"/>
</dbReference>
<dbReference type="SMART" id="SM00915">
    <property type="entry name" value="Jacalin"/>
    <property type="match status" value="2"/>
</dbReference>